<dbReference type="AlphaFoldDB" id="A0AAD4KA48"/>
<feature type="region of interest" description="Disordered" evidence="1">
    <location>
        <begin position="72"/>
        <end position="122"/>
    </location>
</feature>
<evidence type="ECO:0008006" key="4">
    <source>
        <dbReference type="Google" id="ProtNLM"/>
    </source>
</evidence>
<gene>
    <name evidence="2" type="ORF">KR093_008683</name>
</gene>
<comment type="caution">
    <text evidence="2">The sequence shown here is derived from an EMBL/GenBank/DDBJ whole genome shotgun (WGS) entry which is preliminary data.</text>
</comment>
<evidence type="ECO:0000313" key="3">
    <source>
        <dbReference type="Proteomes" id="UP001200034"/>
    </source>
</evidence>
<name>A0AAD4KA48_9MUSC</name>
<reference evidence="2" key="1">
    <citation type="journal article" date="2021" name="Mol. Ecol. Resour.">
        <title>Phylogenomic analyses of the genus Drosophila reveals genomic signals of climate adaptation.</title>
        <authorList>
            <person name="Li F."/>
            <person name="Rane R.V."/>
            <person name="Luria V."/>
            <person name="Xiong Z."/>
            <person name="Chen J."/>
            <person name="Li Z."/>
            <person name="Catullo R.A."/>
            <person name="Griffin P.C."/>
            <person name="Schiffer M."/>
            <person name="Pearce S."/>
            <person name="Lee S.F."/>
            <person name="McElroy K."/>
            <person name="Stocker A."/>
            <person name="Shirriffs J."/>
            <person name="Cockerell F."/>
            <person name="Coppin C."/>
            <person name="Sgro C.M."/>
            <person name="Karger A."/>
            <person name="Cain J.W."/>
            <person name="Weber J.A."/>
            <person name="Santpere G."/>
            <person name="Kirschner M.W."/>
            <person name="Hoffmann A.A."/>
            <person name="Oakeshott J.G."/>
            <person name="Zhang G."/>
        </authorList>
    </citation>
    <scope>NUCLEOTIDE SEQUENCE</scope>
    <source>
        <strain evidence="2">BGI-SZ-2011g</strain>
    </source>
</reference>
<evidence type="ECO:0000256" key="1">
    <source>
        <dbReference type="SAM" id="MobiDB-lite"/>
    </source>
</evidence>
<evidence type="ECO:0000313" key="2">
    <source>
        <dbReference type="EMBL" id="KAH8381583.1"/>
    </source>
</evidence>
<organism evidence="2 3">
    <name type="scientific">Drosophila rubida</name>
    <dbReference type="NCBI Taxonomy" id="30044"/>
    <lineage>
        <taxon>Eukaryota</taxon>
        <taxon>Metazoa</taxon>
        <taxon>Ecdysozoa</taxon>
        <taxon>Arthropoda</taxon>
        <taxon>Hexapoda</taxon>
        <taxon>Insecta</taxon>
        <taxon>Pterygota</taxon>
        <taxon>Neoptera</taxon>
        <taxon>Endopterygota</taxon>
        <taxon>Diptera</taxon>
        <taxon>Brachycera</taxon>
        <taxon>Muscomorpha</taxon>
        <taxon>Ephydroidea</taxon>
        <taxon>Drosophilidae</taxon>
        <taxon>Drosophila</taxon>
    </lineage>
</organism>
<protein>
    <recommendedName>
        <fullName evidence="4">Protein suppressor of variegation 3-7</fullName>
    </recommendedName>
</protein>
<accession>A0AAD4KA48</accession>
<keyword evidence="3" id="KW-1185">Reference proteome</keyword>
<sequence>MKRYKQKLREVWLQMPEFRPWLRRDPEDSYRARCRICKCGVNTKICDLRAHALTKKHMKRCSSVEIRKTDSSNDEDEALFDHSPDYRPKASTSRRIKQNSYDGRSSGSKSSPLIKSETRGSNGPDYEAIIESLALYEPEQALFSNESITQSNHPIDKDLQGGNIDEEMITNAVMVAVKNMKDSPQIFGDFVADRLRQLTEHTSEYAKDKIMQVILEAAALDRTQVKCSEESSI</sequence>
<proteinExistence type="predicted"/>
<feature type="compositionally biased region" description="Basic and acidic residues" evidence="1">
    <location>
        <begin position="79"/>
        <end position="88"/>
    </location>
</feature>
<dbReference type="Proteomes" id="UP001200034">
    <property type="component" value="Unassembled WGS sequence"/>
</dbReference>
<dbReference type="EMBL" id="JAJJHW010000824">
    <property type="protein sequence ID" value="KAH8381583.1"/>
    <property type="molecule type" value="Genomic_DNA"/>
</dbReference>
<feature type="compositionally biased region" description="Low complexity" evidence="1">
    <location>
        <begin position="100"/>
        <end position="115"/>
    </location>
</feature>